<keyword evidence="3" id="KW-1185">Reference proteome</keyword>
<dbReference type="Gene3D" id="3.40.50.1820">
    <property type="entry name" value="alpha/beta hydrolase"/>
    <property type="match status" value="1"/>
</dbReference>
<dbReference type="GO" id="GO:0016298">
    <property type="term" value="F:lipase activity"/>
    <property type="evidence" value="ECO:0007669"/>
    <property type="project" value="TreeGrafter"/>
</dbReference>
<protein>
    <submittedName>
        <fullName evidence="2">Triacylglycerol esterase/lipase EstA, alpha/beta hydrolase fold</fullName>
    </submittedName>
</protein>
<dbReference type="InterPro" id="IPR029058">
    <property type="entry name" value="AB_hydrolase_fold"/>
</dbReference>
<dbReference type="STRING" id="29539.SAMN02745716_1177"/>
<dbReference type="InterPro" id="IPR002918">
    <property type="entry name" value="Lipase_EstA/Esterase_EstB"/>
</dbReference>
<accession>A0A1H6FP56</accession>
<proteinExistence type="predicted"/>
<feature type="chain" id="PRO_5013554609" evidence="1">
    <location>
        <begin position="29"/>
        <end position="317"/>
    </location>
</feature>
<evidence type="ECO:0000313" key="3">
    <source>
        <dbReference type="Proteomes" id="UP000222056"/>
    </source>
</evidence>
<dbReference type="AlphaFoldDB" id="A0A1H6FP56"/>
<dbReference type="OrthoDB" id="8871309at2"/>
<dbReference type="Pfam" id="PF01674">
    <property type="entry name" value="Lipase_2"/>
    <property type="match status" value="1"/>
</dbReference>
<sequence length="317" mass="33418">MRSARPVRCLFATLLALAGLAGAPVAHAQLPVYYSLPKALVAWAADPNGAPPGANDWGCRPTPAHPYPVVLVHGTFENQRFNWNALAPLLKNSGYCVFSFNYGATQGTRLTGGFANGLAPVKQSARELAAFVDRVRAATGAREVDVVGHSQGGMMPRYYTNKLGGNTKVRMLVGLSPSNHGTTLSGLVDFARLLGPIGDLGVRLVTDFCPACGDQIRGSSFMQELNAGGDTVAGVQYTVIQTKYDEVVTPYDSALLTPAAAGHVVRNVLLQNGCPIDLADHLAIPFDRRALTLVLNALDPSHPQALPCVPVAPLIGG</sequence>
<dbReference type="PANTHER" id="PTHR32015:SF1">
    <property type="entry name" value="LIPASE"/>
    <property type="match status" value="1"/>
</dbReference>
<gene>
    <name evidence="2" type="ORF">SAMN02745716_1177</name>
</gene>
<dbReference type="Proteomes" id="UP000222056">
    <property type="component" value="Unassembled WGS sequence"/>
</dbReference>
<dbReference type="PANTHER" id="PTHR32015">
    <property type="entry name" value="FASTING INDUCED LIPASE"/>
    <property type="match status" value="1"/>
</dbReference>
<evidence type="ECO:0000313" key="2">
    <source>
        <dbReference type="EMBL" id="SEH12699.1"/>
    </source>
</evidence>
<dbReference type="RefSeq" id="WP_093117066.1">
    <property type="nucleotide sequence ID" value="NZ_FNWJ01000001.1"/>
</dbReference>
<reference evidence="3" key="1">
    <citation type="submission" date="2016-10" db="EMBL/GenBank/DDBJ databases">
        <authorList>
            <person name="Varghese N."/>
            <person name="Submissions S."/>
        </authorList>
    </citation>
    <scope>NUCLEOTIDE SEQUENCE [LARGE SCALE GENOMIC DNA]</scope>
    <source>
        <strain evidence="3">ATCC 35263</strain>
    </source>
</reference>
<feature type="signal peptide" evidence="1">
    <location>
        <begin position="1"/>
        <end position="28"/>
    </location>
</feature>
<organism evidence="2 3">
    <name type="scientific">Thermoleophilum album</name>
    <dbReference type="NCBI Taxonomy" id="29539"/>
    <lineage>
        <taxon>Bacteria</taxon>
        <taxon>Bacillati</taxon>
        <taxon>Actinomycetota</taxon>
        <taxon>Thermoleophilia</taxon>
        <taxon>Thermoleophilales</taxon>
        <taxon>Thermoleophilaceae</taxon>
        <taxon>Thermoleophilum</taxon>
    </lineage>
</organism>
<keyword evidence="2" id="KW-0378">Hydrolase</keyword>
<evidence type="ECO:0000256" key="1">
    <source>
        <dbReference type="SAM" id="SignalP"/>
    </source>
</evidence>
<dbReference type="EMBL" id="FNWJ01000001">
    <property type="protein sequence ID" value="SEH12699.1"/>
    <property type="molecule type" value="Genomic_DNA"/>
</dbReference>
<dbReference type="GO" id="GO:0016042">
    <property type="term" value="P:lipid catabolic process"/>
    <property type="evidence" value="ECO:0007669"/>
    <property type="project" value="InterPro"/>
</dbReference>
<name>A0A1H6FP56_THEAL</name>
<dbReference type="SUPFAM" id="SSF53474">
    <property type="entry name" value="alpha/beta-Hydrolases"/>
    <property type="match status" value="1"/>
</dbReference>
<keyword evidence="1" id="KW-0732">Signal</keyword>